<proteinExistence type="predicted"/>
<dbReference type="Pfam" id="PF21302">
    <property type="entry name" value="Zn_ribbon_RlmA"/>
    <property type="match status" value="1"/>
</dbReference>
<keyword evidence="1" id="KW-0479">Metal-binding</keyword>
<dbReference type="AlphaFoldDB" id="A0A4Q1CCZ6"/>
<dbReference type="PIRSF" id="PIRSF018249">
    <property type="entry name" value="MyrA_prd"/>
    <property type="match status" value="1"/>
</dbReference>
<feature type="domain" description="23S rRNA (guanine(745)-N(1))-methyltransferase N-terminal" evidence="4">
    <location>
        <begin position="17"/>
        <end position="56"/>
    </location>
</feature>
<dbReference type="InterPro" id="IPR050508">
    <property type="entry name" value="Methyltransf_Superfamily"/>
</dbReference>
<dbReference type="SUPFAM" id="SSF53335">
    <property type="entry name" value="S-adenosyl-L-methionine-dependent methyltransferases"/>
    <property type="match status" value="1"/>
</dbReference>
<dbReference type="OrthoDB" id="5522265at2"/>
<accession>A0A4Q1CCZ6</accession>
<evidence type="ECO:0000313" key="6">
    <source>
        <dbReference type="Proteomes" id="UP000290218"/>
    </source>
</evidence>
<evidence type="ECO:0000259" key="4">
    <source>
        <dbReference type="Pfam" id="PF21302"/>
    </source>
</evidence>
<keyword evidence="1" id="KW-0862">Zinc</keyword>
<feature type="binding site" evidence="1">
    <location>
        <position position="18"/>
    </location>
    <ligand>
        <name>Zn(2+)</name>
        <dbReference type="ChEBI" id="CHEBI:29105"/>
    </ligand>
</feature>
<dbReference type="Gene3D" id="3.40.50.150">
    <property type="entry name" value="Vaccinia Virus protein VP39"/>
    <property type="match status" value="1"/>
</dbReference>
<dbReference type="InterPro" id="IPR013216">
    <property type="entry name" value="Methyltransf_11"/>
</dbReference>
<dbReference type="GO" id="GO:0008757">
    <property type="term" value="F:S-adenosylmethionine-dependent methyltransferase activity"/>
    <property type="evidence" value="ECO:0007669"/>
    <property type="project" value="InterPro"/>
</dbReference>
<sequence>MTAKFESNSLTHPMSLICPLCRDALLPAGKSYRCGKGHSFDLAKEGYLSLLHGRQKGDGRGDSKAMMLARDRVHRAGVFDPLLQALSALRFDPPLRSVLELGCGEGFFLGHVARAHQVPVSYGLDLSVDAVKLAARTQRQSLILRADLLTGLPFADASLDLVQSIFAPRPLAEIRRVLRPGGHALFIYPQADHWHELRAFLPLAGIGEEKLQAAGLAGFVPVSEEAVVTPRELTHDLLTDLVEMSPSIHRLERDGVPWREQLPARLTATLSVRVMLCRKP</sequence>
<dbReference type="InterPro" id="IPR029063">
    <property type="entry name" value="SAM-dependent_MTases_sf"/>
</dbReference>
<feature type="binding site" evidence="1">
    <location>
        <position position="21"/>
    </location>
    <ligand>
        <name>Zn(2+)</name>
        <dbReference type="ChEBI" id="CHEBI:29105"/>
    </ligand>
</feature>
<feature type="binding site" evidence="2">
    <location>
        <position position="79"/>
    </location>
    <ligand>
        <name>S-adenosyl-L-methionine</name>
        <dbReference type="ChEBI" id="CHEBI:59789"/>
    </ligand>
</feature>
<dbReference type="EMBL" id="SDHX01000001">
    <property type="protein sequence ID" value="RXK56856.1"/>
    <property type="molecule type" value="Genomic_DNA"/>
</dbReference>
<keyword evidence="2" id="KW-0949">S-adenosyl-L-methionine</keyword>
<dbReference type="Proteomes" id="UP000290218">
    <property type="component" value="Unassembled WGS sequence"/>
</dbReference>
<name>A0A4Q1CCZ6_9BACT</name>
<dbReference type="InterPro" id="IPR048647">
    <property type="entry name" value="RlmA_N"/>
</dbReference>
<evidence type="ECO:0000256" key="1">
    <source>
        <dbReference type="PIRSR" id="PIRSR018249-1"/>
    </source>
</evidence>
<keyword evidence="6" id="KW-1185">Reference proteome</keyword>
<dbReference type="InterPro" id="IPR016718">
    <property type="entry name" value="rRNA_m1G-MeTrfase_A_prd"/>
</dbReference>
<keyword evidence="5" id="KW-0489">Methyltransferase</keyword>
<feature type="binding site" evidence="2">
    <location>
        <begin position="105"/>
        <end position="106"/>
    </location>
    <ligand>
        <name>S-adenosyl-L-methionine</name>
        <dbReference type="ChEBI" id="CHEBI:59789"/>
    </ligand>
</feature>
<dbReference type="GO" id="GO:0032259">
    <property type="term" value="P:methylation"/>
    <property type="evidence" value="ECO:0007669"/>
    <property type="project" value="UniProtKB-KW"/>
</dbReference>
<dbReference type="GO" id="GO:0046872">
    <property type="term" value="F:metal ion binding"/>
    <property type="evidence" value="ECO:0007669"/>
    <property type="project" value="UniProtKB-KW"/>
</dbReference>
<feature type="binding site" evidence="2">
    <location>
        <position position="193"/>
    </location>
    <ligand>
        <name>S-adenosyl-L-methionine</name>
        <dbReference type="ChEBI" id="CHEBI:59789"/>
    </ligand>
</feature>
<feature type="domain" description="Methyltransferase type 11" evidence="3">
    <location>
        <begin position="99"/>
        <end position="186"/>
    </location>
</feature>
<feature type="binding site" evidence="1">
    <location>
        <position position="34"/>
    </location>
    <ligand>
        <name>Zn(2+)</name>
        <dbReference type="ChEBI" id="CHEBI:29105"/>
    </ligand>
</feature>
<gene>
    <name evidence="5" type="ORF">ESB00_13605</name>
</gene>
<comment type="caution">
    <text evidence="5">The sequence shown here is derived from an EMBL/GenBank/DDBJ whole genome shotgun (WGS) entry which is preliminary data.</text>
</comment>
<feature type="binding site" evidence="1">
    <location>
        <position position="38"/>
    </location>
    <ligand>
        <name>Zn(2+)</name>
        <dbReference type="ChEBI" id="CHEBI:29105"/>
    </ligand>
</feature>
<keyword evidence="5" id="KW-0808">Transferase</keyword>
<evidence type="ECO:0000256" key="2">
    <source>
        <dbReference type="PIRSR" id="PIRSR018249-2"/>
    </source>
</evidence>
<organism evidence="5 6">
    <name type="scientific">Oleiharenicola lentus</name>
    <dbReference type="NCBI Taxonomy" id="2508720"/>
    <lineage>
        <taxon>Bacteria</taxon>
        <taxon>Pseudomonadati</taxon>
        <taxon>Verrucomicrobiota</taxon>
        <taxon>Opitutia</taxon>
        <taxon>Opitutales</taxon>
        <taxon>Opitutaceae</taxon>
        <taxon>Oleiharenicola</taxon>
    </lineage>
</organism>
<dbReference type="PANTHER" id="PTHR42912">
    <property type="entry name" value="METHYLTRANSFERASE"/>
    <property type="match status" value="1"/>
</dbReference>
<reference evidence="5 6" key="1">
    <citation type="submission" date="2019-01" db="EMBL/GenBank/DDBJ databases">
        <title>Lacunisphaera sp. strain TWA-58.</title>
        <authorList>
            <person name="Chen W.-M."/>
        </authorList>
    </citation>
    <scope>NUCLEOTIDE SEQUENCE [LARGE SCALE GENOMIC DNA]</scope>
    <source>
        <strain evidence="5 6">TWA-58</strain>
    </source>
</reference>
<evidence type="ECO:0000313" key="5">
    <source>
        <dbReference type="EMBL" id="RXK56856.1"/>
    </source>
</evidence>
<dbReference type="CDD" id="cd02440">
    <property type="entry name" value="AdoMet_MTases"/>
    <property type="match status" value="1"/>
</dbReference>
<dbReference type="Pfam" id="PF08241">
    <property type="entry name" value="Methyltransf_11"/>
    <property type="match status" value="1"/>
</dbReference>
<protein>
    <submittedName>
        <fullName evidence="5">Methyltransferase domain-containing protein</fullName>
    </submittedName>
</protein>
<evidence type="ECO:0000259" key="3">
    <source>
        <dbReference type="Pfam" id="PF08241"/>
    </source>
</evidence>